<comment type="caution">
    <text evidence="2">The sequence shown here is derived from an EMBL/GenBank/DDBJ whole genome shotgun (WGS) entry which is preliminary data.</text>
</comment>
<feature type="compositionally biased region" description="Polar residues" evidence="1">
    <location>
        <begin position="74"/>
        <end position="86"/>
    </location>
</feature>
<feature type="region of interest" description="Disordered" evidence="1">
    <location>
        <begin position="110"/>
        <end position="138"/>
    </location>
</feature>
<dbReference type="EMBL" id="MCFJ01000008">
    <property type="protein sequence ID" value="ORY63211.1"/>
    <property type="molecule type" value="Genomic_DNA"/>
</dbReference>
<feature type="region of interest" description="Disordered" evidence="1">
    <location>
        <begin position="400"/>
        <end position="497"/>
    </location>
</feature>
<dbReference type="GeneID" id="63774641"/>
<feature type="region of interest" description="Disordered" evidence="1">
    <location>
        <begin position="66"/>
        <end position="91"/>
    </location>
</feature>
<evidence type="ECO:0000256" key="1">
    <source>
        <dbReference type="SAM" id="MobiDB-lite"/>
    </source>
</evidence>
<dbReference type="InParanoid" id="A0A1Y2DVB1"/>
<protein>
    <submittedName>
        <fullName evidence="2">Uncharacterized protein</fullName>
    </submittedName>
</protein>
<dbReference type="RefSeq" id="XP_040714868.1">
    <property type="nucleotide sequence ID" value="XM_040858429.1"/>
</dbReference>
<evidence type="ECO:0000313" key="3">
    <source>
        <dbReference type="Proteomes" id="UP000193689"/>
    </source>
</evidence>
<name>A0A1Y2DVB1_9PEZI</name>
<dbReference type="OrthoDB" id="5404004at2759"/>
<dbReference type="Proteomes" id="UP000193689">
    <property type="component" value="Unassembled WGS sequence"/>
</dbReference>
<feature type="region of interest" description="Disordered" evidence="1">
    <location>
        <begin position="250"/>
        <end position="322"/>
    </location>
</feature>
<keyword evidence="3" id="KW-1185">Reference proteome</keyword>
<feature type="region of interest" description="Disordered" evidence="1">
    <location>
        <begin position="1"/>
        <end position="31"/>
    </location>
</feature>
<sequence>MVRRAGDAHTHVPAGPFTDELGITADRGQPTQLRYNDHLPPSAAFLSGNPYLDRPLPVPPLRLRKVKMPAPDRPNTSGGPSSTSQAEGGFNFDKYDKRVSRDDFYLNSRPGAGAGLRSHHAPFRGQLPTPEASPRSRAATQPIVPVIRVPTPESMDEVGSGPIGMALGSPTHHLPSWNSWDDTQQTLRPQAAPVVHPASPLSMASSVDSYDMPVEKKPSSKWRLFGMFGRKHATNNAQPAVSISEPNALKGTYRPEQFSPQPQPQAQAQAQPARSNTTSTRKTPKYKPLAVRSNTMPYADTLSASKSTKDREKVNGSTDTFGNGSTSNFGSIPIVLDPNASSTPYSSGPGLLNVEIPETTMERYSVMFGSVLQKQPASSLLARRQATLDRLRSISDARVKEEEMTHVARSRRATSPQPTTKSPAFALFPPTPSDRQSHHQPRLSRSFTSPAPIPSPPRATFDGPPNSHLRDQASTLDPHGKFTISTRTKTRPQHQPSSFDFALEQSGTIVESPIDADDVEELEVIRSQSIRHKIREPQWEMINPAQPTPSSTSSSSKRSPSSASSAQTHLTKPSLDMDDLEGAHMNPVEISIARQISISRQQRQMLKPLQTSFNSTRRRQSPAGASPVPIIAMGKNERLAATKSATPTLVTPREHLNLQLAQNRKSELIILEG</sequence>
<evidence type="ECO:0000313" key="2">
    <source>
        <dbReference type="EMBL" id="ORY63211.1"/>
    </source>
</evidence>
<feature type="region of interest" description="Disordered" evidence="1">
    <location>
        <begin position="535"/>
        <end position="581"/>
    </location>
</feature>
<dbReference type="AlphaFoldDB" id="A0A1Y2DVB1"/>
<gene>
    <name evidence="2" type="ORF">BCR38DRAFT_410160</name>
</gene>
<feature type="compositionally biased region" description="Basic and acidic residues" evidence="1">
    <location>
        <begin position="1"/>
        <end position="10"/>
    </location>
</feature>
<accession>A0A1Y2DVB1</accession>
<proteinExistence type="predicted"/>
<feature type="compositionally biased region" description="Polar residues" evidence="1">
    <location>
        <begin position="413"/>
        <end position="422"/>
    </location>
</feature>
<feature type="compositionally biased region" description="Polar residues" evidence="1">
    <location>
        <begin position="292"/>
        <end position="306"/>
    </location>
</feature>
<feature type="compositionally biased region" description="Low complexity" evidence="1">
    <location>
        <begin position="264"/>
        <end position="273"/>
    </location>
</feature>
<reference evidence="2 3" key="1">
    <citation type="submission" date="2016-07" db="EMBL/GenBank/DDBJ databases">
        <title>Pervasive Adenine N6-methylation of Active Genes in Fungi.</title>
        <authorList>
            <consortium name="DOE Joint Genome Institute"/>
            <person name="Mondo S.J."/>
            <person name="Dannebaum R.O."/>
            <person name="Kuo R.C."/>
            <person name="Labutti K."/>
            <person name="Haridas S."/>
            <person name="Kuo A."/>
            <person name="Salamov A."/>
            <person name="Ahrendt S.R."/>
            <person name="Lipzen A."/>
            <person name="Sullivan W."/>
            <person name="Andreopoulos W.B."/>
            <person name="Clum A."/>
            <person name="Lindquist E."/>
            <person name="Daum C."/>
            <person name="Ramamoorthy G.K."/>
            <person name="Gryganskyi A."/>
            <person name="Culley D."/>
            <person name="Magnuson J.K."/>
            <person name="James T.Y."/>
            <person name="O'Malley M.A."/>
            <person name="Stajich J.E."/>
            <person name="Spatafora J.W."/>
            <person name="Visel A."/>
            <person name="Grigoriev I.V."/>
        </authorList>
    </citation>
    <scope>NUCLEOTIDE SEQUENCE [LARGE SCALE GENOMIC DNA]</scope>
    <source>
        <strain evidence="2 3">CBS 129021</strain>
    </source>
</reference>
<organism evidence="2 3">
    <name type="scientific">Pseudomassariella vexata</name>
    <dbReference type="NCBI Taxonomy" id="1141098"/>
    <lineage>
        <taxon>Eukaryota</taxon>
        <taxon>Fungi</taxon>
        <taxon>Dikarya</taxon>
        <taxon>Ascomycota</taxon>
        <taxon>Pezizomycotina</taxon>
        <taxon>Sordariomycetes</taxon>
        <taxon>Xylariomycetidae</taxon>
        <taxon>Amphisphaeriales</taxon>
        <taxon>Pseudomassariaceae</taxon>
        <taxon>Pseudomassariella</taxon>
    </lineage>
</organism>
<feature type="compositionally biased region" description="Low complexity" evidence="1">
    <location>
        <begin position="544"/>
        <end position="568"/>
    </location>
</feature>
<feature type="compositionally biased region" description="Polar residues" evidence="1">
    <location>
        <begin position="483"/>
        <end position="497"/>
    </location>
</feature>